<gene>
    <name evidence="5" type="ORF">GCM10009787_40170</name>
</gene>
<dbReference type="InterPro" id="IPR003658">
    <property type="entry name" value="Anti-sigma_ant"/>
</dbReference>
<evidence type="ECO:0000313" key="5">
    <source>
        <dbReference type="EMBL" id="GAA2198259.1"/>
    </source>
</evidence>
<name>A0ABP5NF46_9ACTN</name>
<evidence type="ECO:0000313" key="6">
    <source>
        <dbReference type="Proteomes" id="UP001501391"/>
    </source>
</evidence>
<keyword evidence="6" id="KW-1185">Reference proteome</keyword>
<feature type="domain" description="STAS" evidence="4">
    <location>
        <begin position="51"/>
        <end position="134"/>
    </location>
</feature>
<dbReference type="Gene3D" id="3.30.750.24">
    <property type="entry name" value="STAS domain"/>
    <property type="match status" value="1"/>
</dbReference>
<dbReference type="PROSITE" id="PS50801">
    <property type="entry name" value="STAS"/>
    <property type="match status" value="1"/>
</dbReference>
<comment type="caution">
    <text evidence="5">The sequence shown here is derived from an EMBL/GenBank/DDBJ whole genome shotgun (WGS) entry which is preliminary data.</text>
</comment>
<feature type="compositionally biased region" description="Polar residues" evidence="3">
    <location>
        <begin position="1"/>
        <end position="10"/>
    </location>
</feature>
<dbReference type="NCBIfam" id="TIGR00377">
    <property type="entry name" value="ant_ant_sig"/>
    <property type="match status" value="1"/>
</dbReference>
<evidence type="ECO:0000256" key="1">
    <source>
        <dbReference type="ARBA" id="ARBA00009013"/>
    </source>
</evidence>
<evidence type="ECO:0000256" key="2">
    <source>
        <dbReference type="RuleBase" id="RU003749"/>
    </source>
</evidence>
<feature type="region of interest" description="Disordered" evidence="3">
    <location>
        <begin position="1"/>
        <end position="47"/>
    </location>
</feature>
<dbReference type="SUPFAM" id="SSF52091">
    <property type="entry name" value="SpoIIaa-like"/>
    <property type="match status" value="1"/>
</dbReference>
<dbReference type="InterPro" id="IPR002645">
    <property type="entry name" value="STAS_dom"/>
</dbReference>
<organism evidence="5 6">
    <name type="scientific">Streptomyces bangladeshensis</name>
    <dbReference type="NCBI Taxonomy" id="295352"/>
    <lineage>
        <taxon>Bacteria</taxon>
        <taxon>Bacillati</taxon>
        <taxon>Actinomycetota</taxon>
        <taxon>Actinomycetes</taxon>
        <taxon>Kitasatosporales</taxon>
        <taxon>Streptomycetaceae</taxon>
        <taxon>Streptomyces</taxon>
    </lineage>
</organism>
<protein>
    <recommendedName>
        <fullName evidence="2">Anti-sigma factor antagonist</fullName>
    </recommendedName>
</protein>
<dbReference type="PANTHER" id="PTHR33495:SF2">
    <property type="entry name" value="ANTI-SIGMA FACTOR ANTAGONIST TM_1081-RELATED"/>
    <property type="match status" value="1"/>
</dbReference>
<dbReference type="InterPro" id="IPR058548">
    <property type="entry name" value="MlaB-like_STAS"/>
</dbReference>
<dbReference type="Proteomes" id="UP001501391">
    <property type="component" value="Unassembled WGS sequence"/>
</dbReference>
<evidence type="ECO:0000259" key="4">
    <source>
        <dbReference type="PROSITE" id="PS50801"/>
    </source>
</evidence>
<dbReference type="CDD" id="cd07043">
    <property type="entry name" value="STAS_anti-anti-sigma_factors"/>
    <property type="match status" value="1"/>
</dbReference>
<dbReference type="InterPro" id="IPR036513">
    <property type="entry name" value="STAS_dom_sf"/>
</dbReference>
<comment type="similarity">
    <text evidence="1 2">Belongs to the anti-sigma-factor antagonist family.</text>
</comment>
<reference evidence="6" key="1">
    <citation type="journal article" date="2019" name="Int. J. Syst. Evol. Microbiol.">
        <title>The Global Catalogue of Microorganisms (GCM) 10K type strain sequencing project: providing services to taxonomists for standard genome sequencing and annotation.</title>
        <authorList>
            <consortium name="The Broad Institute Genomics Platform"/>
            <consortium name="The Broad Institute Genome Sequencing Center for Infectious Disease"/>
            <person name="Wu L."/>
            <person name="Ma J."/>
        </authorList>
    </citation>
    <scope>NUCLEOTIDE SEQUENCE [LARGE SCALE GENOMIC DNA]</scope>
    <source>
        <strain evidence="6">JCM 14924</strain>
    </source>
</reference>
<evidence type="ECO:0000256" key="3">
    <source>
        <dbReference type="SAM" id="MobiDB-lite"/>
    </source>
</evidence>
<dbReference type="Pfam" id="PF13466">
    <property type="entry name" value="STAS_2"/>
    <property type="match status" value="1"/>
</dbReference>
<dbReference type="EMBL" id="BAAAOQ010000013">
    <property type="protein sequence ID" value="GAA2198259.1"/>
    <property type="molecule type" value="Genomic_DNA"/>
</dbReference>
<sequence length="155" mass="16546">MSAPSPSAGPTATIREDPQWGRPALPRPGCPRFAGPMPETHELSAPAPAAGPTVLALPGEIDLLTVPALAARLDALTARPRPDLVLDLRPTEFIDCAGLGVLCRARNRVLARRGRLRLVTDSARFLRMLRVTGLGGVFEVQPRLPDLPAGTYSRC</sequence>
<accession>A0ABP5NF46</accession>
<dbReference type="PANTHER" id="PTHR33495">
    <property type="entry name" value="ANTI-SIGMA FACTOR ANTAGONIST TM_1081-RELATED-RELATED"/>
    <property type="match status" value="1"/>
</dbReference>
<proteinExistence type="inferred from homology"/>